<dbReference type="PROSITE" id="PS01157">
    <property type="entry name" value="ACID_PHOSPH_CL_A"/>
    <property type="match status" value="1"/>
</dbReference>
<dbReference type="InterPro" id="IPR000326">
    <property type="entry name" value="PAP2/HPO"/>
</dbReference>
<dbReference type="RefSeq" id="WP_070070465.1">
    <property type="nucleotide sequence ID" value="NZ_MKKK01000045.1"/>
</dbReference>
<evidence type="ECO:0000313" key="12">
    <source>
        <dbReference type="Proteomes" id="UP000185895"/>
    </source>
</evidence>
<dbReference type="STRING" id="1262585.BJI46_04190"/>
<comment type="subcellular location">
    <subcellularLocation>
        <location evidence="2">Periplasm</location>
    </subcellularLocation>
</comment>
<dbReference type="OrthoDB" id="9805301at2"/>
<comment type="catalytic activity">
    <reaction evidence="1 8">
        <text>a phosphate monoester + H2O = an alcohol + phosphate</text>
        <dbReference type="Rhea" id="RHEA:15017"/>
        <dbReference type="ChEBI" id="CHEBI:15377"/>
        <dbReference type="ChEBI" id="CHEBI:30879"/>
        <dbReference type="ChEBI" id="CHEBI:43474"/>
        <dbReference type="ChEBI" id="CHEBI:67140"/>
        <dbReference type="EC" id="3.1.3.2"/>
    </reaction>
</comment>
<evidence type="ECO:0000256" key="7">
    <source>
        <dbReference type="ARBA" id="ARBA00022801"/>
    </source>
</evidence>
<dbReference type="SUPFAM" id="SSF48317">
    <property type="entry name" value="Acid phosphatase/Vanadium-dependent haloperoxidase"/>
    <property type="match status" value="1"/>
</dbReference>
<evidence type="ECO:0000256" key="8">
    <source>
        <dbReference type="PIRNR" id="PIRNR000897"/>
    </source>
</evidence>
<dbReference type="AlphaFoldDB" id="A0A1E7R2V7"/>
<dbReference type="InterPro" id="IPR018296">
    <property type="entry name" value="Acid_Pase_classA_bac_CS"/>
</dbReference>
<reference evidence="11 12" key="1">
    <citation type="submission" date="2016-09" db="EMBL/GenBank/DDBJ databases">
        <authorList>
            <person name="Capua I."/>
            <person name="De Benedictis P."/>
            <person name="Joannis T."/>
            <person name="Lombin L.H."/>
            <person name="Cattoli G."/>
        </authorList>
    </citation>
    <scope>NUCLEOTIDE SEQUENCE [LARGE SCALE GENOMIC DNA]</scope>
    <source>
        <strain evidence="11 12">ANC 4671</strain>
    </source>
</reference>
<keyword evidence="12" id="KW-1185">Reference proteome</keyword>
<evidence type="ECO:0000256" key="4">
    <source>
        <dbReference type="ARBA" id="ARBA00012646"/>
    </source>
</evidence>
<dbReference type="InterPro" id="IPR001011">
    <property type="entry name" value="Acid_Pase_classA_bac"/>
</dbReference>
<dbReference type="GO" id="GO:0003993">
    <property type="term" value="F:acid phosphatase activity"/>
    <property type="evidence" value="ECO:0007669"/>
    <property type="project" value="UniProtKB-EC"/>
</dbReference>
<feature type="signal peptide" evidence="9">
    <location>
        <begin position="1"/>
        <end position="20"/>
    </location>
</feature>
<keyword evidence="6" id="KW-0574">Periplasm</keyword>
<proteinExistence type="inferred from homology"/>
<keyword evidence="7 8" id="KW-0378">Hydrolase</keyword>
<accession>A0A1E7R2V7</accession>
<evidence type="ECO:0000313" key="11">
    <source>
        <dbReference type="EMBL" id="OEY93650.1"/>
    </source>
</evidence>
<dbReference type="CDD" id="cd03397">
    <property type="entry name" value="PAP2_acid_phosphatase"/>
    <property type="match status" value="1"/>
</dbReference>
<sequence>MKYVISLIFAIFPISTVVFAENSPSFLTADQTPDSLVILPPPPAFNSVAFLNDTAAYHEARSLIGTERWKQAVHDADLSDENLTKPFSAAFGMEISVKNTPVTYDLLKKLRTDSGHYATQTAKQHYMRLRPFVFFNTHSCTPESEASLSQNGSYPSGHTTIGWSTALILAEIRPDRQNEILKRGYEYGQSRVICGVHWQSDVDAGRITGAAEVARLHADPNFIKQLMQAKQEIQKKIKHPVVH</sequence>
<feature type="domain" description="Phosphatidic acid phosphatase type 2/haloperoxidase" evidence="10">
    <location>
        <begin position="106"/>
        <end position="217"/>
    </location>
</feature>
<comment type="similarity">
    <text evidence="3 8">Belongs to the class A bacterial acid phosphatase family.</text>
</comment>
<organism evidence="11 12">
    <name type="scientific">Acinetobacter qingfengensis</name>
    <dbReference type="NCBI Taxonomy" id="1262585"/>
    <lineage>
        <taxon>Bacteria</taxon>
        <taxon>Pseudomonadati</taxon>
        <taxon>Pseudomonadota</taxon>
        <taxon>Gammaproteobacteria</taxon>
        <taxon>Moraxellales</taxon>
        <taxon>Moraxellaceae</taxon>
        <taxon>Acinetobacter</taxon>
    </lineage>
</organism>
<keyword evidence="5 9" id="KW-0732">Signal</keyword>
<evidence type="ECO:0000256" key="9">
    <source>
        <dbReference type="SAM" id="SignalP"/>
    </source>
</evidence>
<dbReference type="SMART" id="SM00014">
    <property type="entry name" value="acidPPc"/>
    <property type="match status" value="1"/>
</dbReference>
<evidence type="ECO:0000256" key="6">
    <source>
        <dbReference type="ARBA" id="ARBA00022764"/>
    </source>
</evidence>
<evidence type="ECO:0000259" key="10">
    <source>
        <dbReference type="SMART" id="SM00014"/>
    </source>
</evidence>
<evidence type="ECO:0000256" key="3">
    <source>
        <dbReference type="ARBA" id="ARBA00009017"/>
    </source>
</evidence>
<gene>
    <name evidence="11" type="ORF">BJI46_04190</name>
</gene>
<dbReference type="EMBL" id="MKKK01000045">
    <property type="protein sequence ID" value="OEY93650.1"/>
    <property type="molecule type" value="Genomic_DNA"/>
</dbReference>
<feature type="chain" id="PRO_5043144560" description="Acid phosphatase" evidence="9">
    <location>
        <begin position="21"/>
        <end position="243"/>
    </location>
</feature>
<dbReference type="PIRSF" id="PIRSF000897">
    <property type="entry name" value="Acid_Ptase_ClsA"/>
    <property type="match status" value="1"/>
</dbReference>
<dbReference type="EC" id="3.1.3.2" evidence="4 8"/>
<protein>
    <recommendedName>
        <fullName evidence="4 8">Acid phosphatase</fullName>
        <ecNumber evidence="4 8">3.1.3.2</ecNumber>
    </recommendedName>
</protein>
<dbReference type="GO" id="GO:0030288">
    <property type="term" value="C:outer membrane-bounded periplasmic space"/>
    <property type="evidence" value="ECO:0007669"/>
    <property type="project" value="InterPro"/>
</dbReference>
<dbReference type="Proteomes" id="UP000185895">
    <property type="component" value="Unassembled WGS sequence"/>
</dbReference>
<dbReference type="Pfam" id="PF01569">
    <property type="entry name" value="PAP2"/>
    <property type="match status" value="1"/>
</dbReference>
<comment type="caution">
    <text evidence="11">The sequence shown here is derived from an EMBL/GenBank/DDBJ whole genome shotgun (WGS) entry which is preliminary data.</text>
</comment>
<evidence type="ECO:0000256" key="1">
    <source>
        <dbReference type="ARBA" id="ARBA00000032"/>
    </source>
</evidence>
<name>A0A1E7R2V7_9GAMM</name>
<dbReference type="PRINTS" id="PR00483">
    <property type="entry name" value="BACPHPHTASE"/>
</dbReference>
<evidence type="ECO:0000256" key="2">
    <source>
        <dbReference type="ARBA" id="ARBA00004418"/>
    </source>
</evidence>
<dbReference type="Gene3D" id="1.20.144.10">
    <property type="entry name" value="Phosphatidic acid phosphatase type 2/haloperoxidase"/>
    <property type="match status" value="1"/>
</dbReference>
<dbReference type="InterPro" id="IPR036938">
    <property type="entry name" value="PAP2/HPO_sf"/>
</dbReference>
<evidence type="ECO:0000256" key="5">
    <source>
        <dbReference type="ARBA" id="ARBA00022729"/>
    </source>
</evidence>